<dbReference type="EMBL" id="AZSP01000279">
    <property type="protein sequence ID" value="PVE07169.1"/>
    <property type="molecule type" value="Genomic_DNA"/>
</dbReference>
<keyword evidence="2" id="KW-1185">Reference proteome</keyword>
<proteinExistence type="predicted"/>
<evidence type="ECO:0000313" key="2">
    <source>
        <dbReference type="Proteomes" id="UP000245992"/>
    </source>
</evidence>
<organism evidence="1 2">
    <name type="scientific">Streptomyces scopuliridis RB72</name>
    <dbReference type="NCBI Taxonomy" id="1440053"/>
    <lineage>
        <taxon>Bacteria</taxon>
        <taxon>Bacillati</taxon>
        <taxon>Actinomycetota</taxon>
        <taxon>Actinomycetes</taxon>
        <taxon>Kitasatosporales</taxon>
        <taxon>Streptomycetaceae</taxon>
        <taxon>Streptomyces</taxon>
    </lineage>
</organism>
<gene>
    <name evidence="1" type="ORF">Y717_24360</name>
</gene>
<reference evidence="1 2" key="1">
    <citation type="submission" date="2013-12" db="EMBL/GenBank/DDBJ databases">
        <title>Annotated genome of Streptomyces scopuliridis.</title>
        <authorList>
            <person name="Olson J.B."/>
        </authorList>
    </citation>
    <scope>NUCLEOTIDE SEQUENCE [LARGE SCALE GENOMIC DNA]</scope>
    <source>
        <strain evidence="1 2">RB72</strain>
    </source>
</reference>
<dbReference type="Proteomes" id="UP000245992">
    <property type="component" value="Unassembled WGS sequence"/>
</dbReference>
<evidence type="ECO:0000313" key="1">
    <source>
        <dbReference type="EMBL" id="PVE07169.1"/>
    </source>
</evidence>
<accession>A0A2T7SW53</accession>
<protein>
    <submittedName>
        <fullName evidence="1">Uncharacterized protein</fullName>
    </submittedName>
</protein>
<dbReference type="AlphaFoldDB" id="A0A2T7SW53"/>
<name>A0A2T7SW53_9ACTN</name>
<sequence length="34" mass="3812">MLTPADAEARERLELLRVLGIEEFPTGATDMPIR</sequence>
<comment type="caution">
    <text evidence="1">The sequence shown here is derived from an EMBL/GenBank/DDBJ whole genome shotgun (WGS) entry which is preliminary data.</text>
</comment>